<comment type="cofactor">
    <cofactor evidence="6">
        <name>Mg(2+)</name>
        <dbReference type="ChEBI" id="CHEBI:18420"/>
    </cofactor>
</comment>
<feature type="binding site" evidence="6">
    <location>
        <position position="221"/>
    </location>
    <ligand>
        <name>AMP</name>
        <dbReference type="ChEBI" id="CHEBI:456215"/>
    </ligand>
</feature>
<dbReference type="Pfam" id="PF01256">
    <property type="entry name" value="Carb_kinase"/>
    <property type="match status" value="1"/>
</dbReference>
<dbReference type="GO" id="GO:0052856">
    <property type="term" value="F:NAD(P)HX epimerase activity"/>
    <property type="evidence" value="ECO:0007669"/>
    <property type="project" value="TreeGrafter"/>
</dbReference>
<feature type="domain" description="YjeF C-terminal" evidence="7">
    <location>
        <begin position="12"/>
        <end position="281"/>
    </location>
</feature>
<accession>A0A7W8CVA5</accession>
<reference evidence="8 9" key="1">
    <citation type="submission" date="2020-08" db="EMBL/GenBank/DDBJ databases">
        <title>Genomic Encyclopedia of Type Strains, Phase IV (KMG-IV): sequencing the most valuable type-strain genomes for metagenomic binning, comparative biology and taxonomic classification.</title>
        <authorList>
            <person name="Goeker M."/>
        </authorList>
    </citation>
    <scope>NUCLEOTIDE SEQUENCE [LARGE SCALE GENOMIC DNA]</scope>
    <source>
        <strain evidence="8 9">DSM 15895</strain>
    </source>
</reference>
<comment type="subunit">
    <text evidence="6">Homotetramer.</text>
</comment>
<evidence type="ECO:0000256" key="2">
    <source>
        <dbReference type="ARBA" id="ARBA00022840"/>
    </source>
</evidence>
<feature type="binding site" evidence="6">
    <location>
        <position position="47"/>
    </location>
    <ligand>
        <name>(6S)-NADPHX</name>
        <dbReference type="ChEBI" id="CHEBI:64076"/>
    </ligand>
</feature>
<gene>
    <name evidence="6" type="primary">nnrD</name>
    <name evidence="8" type="ORF">HNQ44_002638</name>
</gene>
<comment type="caution">
    <text evidence="8">The sequence shown here is derived from an EMBL/GenBank/DDBJ whole genome shotgun (WGS) entry which is preliminary data.</text>
</comment>
<dbReference type="HAMAP" id="MF_01965">
    <property type="entry name" value="NADHX_dehydratase"/>
    <property type="match status" value="1"/>
</dbReference>
<organism evidence="8 9">
    <name type="scientific">Planococcus koreensis</name>
    <dbReference type="NCBI Taxonomy" id="112331"/>
    <lineage>
        <taxon>Bacteria</taxon>
        <taxon>Bacillati</taxon>
        <taxon>Bacillota</taxon>
        <taxon>Bacilli</taxon>
        <taxon>Bacillales</taxon>
        <taxon>Caryophanaceae</taxon>
        <taxon>Planococcus</taxon>
    </lineage>
</organism>
<evidence type="ECO:0000256" key="4">
    <source>
        <dbReference type="ARBA" id="ARBA00023027"/>
    </source>
</evidence>
<dbReference type="Gene3D" id="3.40.1190.20">
    <property type="match status" value="1"/>
</dbReference>
<dbReference type="InterPro" id="IPR000631">
    <property type="entry name" value="CARKD"/>
</dbReference>
<keyword evidence="1 6" id="KW-0547">Nucleotide-binding</keyword>
<keyword evidence="5 6" id="KW-0456">Lyase</keyword>
<sequence>MPIQDGQRLFWTAKDVSATLPARDDGGHKGTFGTALLLASTRDMPGAALMAGLGAMRSGVGKLEIGTDPEVINGVVSALPESIYLREGLRKVGAGEVELERYRAIAAGPGVHPDDVTEKAVQALLASPCPLVLDAGALSMRSYPKRHAPIILTPHPLEFSRITGIVKEDLAENRVFHAVSFAKKWGVAIVLKGNHTIIAFPDGDVRINPTGNAALSKGGTGDTLAGMILGMLCCHDNWRHAVLNAVYLHGACADKWVETRSAHTMLAHEITSLLPEVWKSFEH</sequence>
<evidence type="ECO:0000256" key="5">
    <source>
        <dbReference type="ARBA" id="ARBA00023239"/>
    </source>
</evidence>
<dbReference type="NCBIfam" id="TIGR00196">
    <property type="entry name" value="yjeF_cterm"/>
    <property type="match status" value="1"/>
</dbReference>
<comment type="catalytic activity">
    <reaction evidence="6">
        <text>(6S)-NADHX + ADP = AMP + phosphate + NADH + H(+)</text>
        <dbReference type="Rhea" id="RHEA:32223"/>
        <dbReference type="ChEBI" id="CHEBI:15378"/>
        <dbReference type="ChEBI" id="CHEBI:43474"/>
        <dbReference type="ChEBI" id="CHEBI:57945"/>
        <dbReference type="ChEBI" id="CHEBI:64074"/>
        <dbReference type="ChEBI" id="CHEBI:456215"/>
        <dbReference type="ChEBI" id="CHEBI:456216"/>
        <dbReference type="EC" id="4.2.1.136"/>
    </reaction>
</comment>
<dbReference type="EMBL" id="JACHHE010000007">
    <property type="protein sequence ID" value="MBB5181173.1"/>
    <property type="molecule type" value="Genomic_DNA"/>
</dbReference>
<feature type="binding site" evidence="6">
    <location>
        <position position="155"/>
    </location>
    <ligand>
        <name>(6S)-NADPHX</name>
        <dbReference type="ChEBI" id="CHEBI:64076"/>
    </ligand>
</feature>
<feature type="binding site" evidence="6">
    <location>
        <begin position="192"/>
        <end position="196"/>
    </location>
    <ligand>
        <name>AMP</name>
        <dbReference type="ChEBI" id="CHEBI:456215"/>
    </ligand>
</feature>
<evidence type="ECO:0000256" key="3">
    <source>
        <dbReference type="ARBA" id="ARBA00022857"/>
    </source>
</evidence>
<proteinExistence type="inferred from homology"/>
<protein>
    <recommendedName>
        <fullName evidence="6">ADP-dependent (S)-NAD(P)H-hydrate dehydratase</fullName>
        <ecNumber evidence="6">4.2.1.136</ecNumber>
    </recommendedName>
    <alternativeName>
        <fullName evidence="6">ADP-dependent NAD(P)HX dehydratase</fullName>
    </alternativeName>
</protein>
<dbReference type="InterPro" id="IPR029056">
    <property type="entry name" value="Ribokinase-like"/>
</dbReference>
<evidence type="ECO:0000256" key="1">
    <source>
        <dbReference type="ARBA" id="ARBA00022741"/>
    </source>
</evidence>
<comment type="catalytic activity">
    <reaction evidence="6">
        <text>(6S)-NADPHX + ADP = AMP + phosphate + NADPH + H(+)</text>
        <dbReference type="Rhea" id="RHEA:32235"/>
        <dbReference type="ChEBI" id="CHEBI:15378"/>
        <dbReference type="ChEBI" id="CHEBI:43474"/>
        <dbReference type="ChEBI" id="CHEBI:57783"/>
        <dbReference type="ChEBI" id="CHEBI:64076"/>
        <dbReference type="ChEBI" id="CHEBI:456215"/>
        <dbReference type="ChEBI" id="CHEBI:456216"/>
        <dbReference type="EC" id="4.2.1.136"/>
    </reaction>
</comment>
<feature type="binding site" evidence="6">
    <location>
        <position position="110"/>
    </location>
    <ligand>
        <name>(6S)-NADPHX</name>
        <dbReference type="ChEBI" id="CHEBI:64076"/>
    </ligand>
</feature>
<dbReference type="GO" id="GO:0005524">
    <property type="term" value="F:ATP binding"/>
    <property type="evidence" value="ECO:0007669"/>
    <property type="project" value="UniProtKB-KW"/>
</dbReference>
<comment type="function">
    <text evidence="6">Catalyzes the dehydration of the S-form of NAD(P)HX at the expense of ADP, which is converted to AMP. Together with NAD(P)HX epimerase, which catalyzes the epimerization of the S- and R-forms, the enzyme allows the repair of both epimers of NAD(P)HX, a damaged form of NAD(P)H that is a result of enzymatic or heat-dependent hydration.</text>
</comment>
<dbReference type="CDD" id="cd01171">
    <property type="entry name" value="YXKO-related"/>
    <property type="match status" value="1"/>
</dbReference>
<feature type="binding site" evidence="6">
    <location>
        <position position="222"/>
    </location>
    <ligand>
        <name>(6S)-NADPHX</name>
        <dbReference type="ChEBI" id="CHEBI:64076"/>
    </ligand>
</feature>
<keyword evidence="9" id="KW-1185">Reference proteome</keyword>
<dbReference type="InterPro" id="IPR017953">
    <property type="entry name" value="Carbohydrate_kinase_pred_CS"/>
</dbReference>
<evidence type="ECO:0000256" key="6">
    <source>
        <dbReference type="HAMAP-Rule" id="MF_01965"/>
    </source>
</evidence>
<dbReference type="RefSeq" id="WP_135502906.1">
    <property type="nucleotide sequence ID" value="NZ_JACHHE010000007.1"/>
</dbReference>
<evidence type="ECO:0000313" key="9">
    <source>
        <dbReference type="Proteomes" id="UP000525923"/>
    </source>
</evidence>
<dbReference type="GO" id="GO:0052855">
    <property type="term" value="F:ADP-dependent NAD(P)H-hydrate dehydratase activity"/>
    <property type="evidence" value="ECO:0007669"/>
    <property type="project" value="UniProtKB-UniRule"/>
</dbReference>
<keyword evidence="2 6" id="KW-0067">ATP-binding</keyword>
<dbReference type="AlphaFoldDB" id="A0A7W8CVA5"/>
<keyword evidence="4 6" id="KW-0520">NAD</keyword>
<comment type="similarity">
    <text evidence="6">Belongs to the NnrD/CARKD family.</text>
</comment>
<dbReference type="PROSITE" id="PS51383">
    <property type="entry name" value="YJEF_C_3"/>
    <property type="match status" value="1"/>
</dbReference>
<dbReference type="SUPFAM" id="SSF53613">
    <property type="entry name" value="Ribokinase-like"/>
    <property type="match status" value="1"/>
</dbReference>
<dbReference type="GO" id="GO:0046496">
    <property type="term" value="P:nicotinamide nucleotide metabolic process"/>
    <property type="evidence" value="ECO:0007669"/>
    <property type="project" value="UniProtKB-UniRule"/>
</dbReference>
<dbReference type="Proteomes" id="UP000525923">
    <property type="component" value="Unassembled WGS sequence"/>
</dbReference>
<evidence type="ECO:0000259" key="7">
    <source>
        <dbReference type="PROSITE" id="PS51383"/>
    </source>
</evidence>
<dbReference type="PANTHER" id="PTHR12592:SF0">
    <property type="entry name" value="ATP-DEPENDENT (S)-NAD(P)H-HYDRATE DEHYDRATASE"/>
    <property type="match status" value="1"/>
</dbReference>
<dbReference type="EC" id="4.2.1.136" evidence="6"/>
<dbReference type="PANTHER" id="PTHR12592">
    <property type="entry name" value="ATP-DEPENDENT (S)-NAD(P)H-HYDRATE DEHYDRATASE FAMILY MEMBER"/>
    <property type="match status" value="1"/>
</dbReference>
<keyword evidence="3 6" id="KW-0521">NADP</keyword>
<name>A0A7W8CVA5_9BACL</name>
<dbReference type="PROSITE" id="PS01050">
    <property type="entry name" value="YJEF_C_2"/>
    <property type="match status" value="1"/>
</dbReference>
<dbReference type="GO" id="GO:0110051">
    <property type="term" value="P:metabolite repair"/>
    <property type="evidence" value="ECO:0007669"/>
    <property type="project" value="TreeGrafter"/>
</dbReference>
<evidence type="ECO:0000313" key="8">
    <source>
        <dbReference type="EMBL" id="MBB5181173.1"/>
    </source>
</evidence>
<dbReference type="OrthoDB" id="9806925at2"/>